<keyword evidence="4 7" id="KW-0812">Transmembrane</keyword>
<protein>
    <recommendedName>
        <fullName evidence="7">Amino acid transporter</fullName>
    </recommendedName>
</protein>
<dbReference type="InterPro" id="IPR036458">
    <property type="entry name" value="Na:dicarbo_symporter_sf"/>
</dbReference>
<evidence type="ECO:0000256" key="7">
    <source>
        <dbReference type="RuleBase" id="RU361216"/>
    </source>
</evidence>
<evidence type="ECO:0000256" key="3">
    <source>
        <dbReference type="ARBA" id="ARBA00022448"/>
    </source>
</evidence>
<organism evidence="9 10">
    <name type="scientific">Daphnia magna</name>
    <dbReference type="NCBI Taxonomy" id="35525"/>
    <lineage>
        <taxon>Eukaryota</taxon>
        <taxon>Metazoa</taxon>
        <taxon>Ecdysozoa</taxon>
        <taxon>Arthropoda</taxon>
        <taxon>Crustacea</taxon>
        <taxon>Branchiopoda</taxon>
        <taxon>Diplostraca</taxon>
        <taxon>Cladocera</taxon>
        <taxon>Anomopoda</taxon>
        <taxon>Daphniidae</taxon>
        <taxon>Daphnia</taxon>
    </lineage>
</organism>
<evidence type="ECO:0000256" key="8">
    <source>
        <dbReference type="SAM" id="MobiDB-lite"/>
    </source>
</evidence>
<dbReference type="Pfam" id="PF00375">
    <property type="entry name" value="SDF"/>
    <property type="match status" value="1"/>
</dbReference>
<feature type="transmembrane region" description="Helical" evidence="7">
    <location>
        <begin position="216"/>
        <end position="237"/>
    </location>
</feature>
<dbReference type="Gene3D" id="1.10.3860.10">
    <property type="entry name" value="Sodium:dicarboxylate symporter"/>
    <property type="match status" value="1"/>
</dbReference>
<evidence type="ECO:0000256" key="2">
    <source>
        <dbReference type="ARBA" id="ARBA00006148"/>
    </source>
</evidence>
<feature type="compositionally biased region" description="Basic and acidic residues" evidence="8">
    <location>
        <begin position="1"/>
        <end position="11"/>
    </location>
</feature>
<evidence type="ECO:0000313" key="10">
    <source>
        <dbReference type="Proteomes" id="UP001234178"/>
    </source>
</evidence>
<feature type="region of interest" description="Disordered" evidence="8">
    <location>
        <begin position="81"/>
        <end position="111"/>
    </location>
</feature>
<name>A0ABR0AA05_9CRUS</name>
<evidence type="ECO:0000256" key="1">
    <source>
        <dbReference type="ARBA" id="ARBA00004141"/>
    </source>
</evidence>
<dbReference type="InterPro" id="IPR001991">
    <property type="entry name" value="Na-dicarboxylate_symporter"/>
</dbReference>
<dbReference type="EMBL" id="JAOYFB010000037">
    <property type="protein sequence ID" value="KAK4021960.1"/>
    <property type="molecule type" value="Genomic_DNA"/>
</dbReference>
<evidence type="ECO:0000256" key="5">
    <source>
        <dbReference type="ARBA" id="ARBA00022989"/>
    </source>
</evidence>
<feature type="transmembrane region" description="Helical" evidence="7">
    <location>
        <begin position="138"/>
        <end position="158"/>
    </location>
</feature>
<dbReference type="PANTHER" id="PTHR11958:SF63">
    <property type="entry name" value="AMINO ACID TRANSPORTER"/>
    <property type="match status" value="1"/>
</dbReference>
<dbReference type="PRINTS" id="PR00173">
    <property type="entry name" value="EDTRNSPORT"/>
</dbReference>
<comment type="subcellular location">
    <subcellularLocation>
        <location evidence="1 7">Membrane</location>
        <topology evidence="1 7">Multi-pass membrane protein</topology>
    </subcellularLocation>
</comment>
<keyword evidence="5 7" id="KW-1133">Transmembrane helix</keyword>
<feature type="transmembrane region" description="Helical" evidence="7">
    <location>
        <begin position="170"/>
        <end position="196"/>
    </location>
</feature>
<keyword evidence="3 7" id="KW-0813">Transport</keyword>
<gene>
    <name evidence="9" type="ORF">OUZ56_007447</name>
</gene>
<evidence type="ECO:0000313" key="9">
    <source>
        <dbReference type="EMBL" id="KAK4021960.1"/>
    </source>
</evidence>
<dbReference type="SUPFAM" id="SSF118215">
    <property type="entry name" value="Proton glutamate symport protein"/>
    <property type="match status" value="1"/>
</dbReference>
<reference evidence="9 10" key="1">
    <citation type="journal article" date="2023" name="Nucleic Acids Res.">
        <title>The hologenome of Daphnia magna reveals possible DNA methylation and microbiome-mediated evolution of the host genome.</title>
        <authorList>
            <person name="Chaturvedi A."/>
            <person name="Li X."/>
            <person name="Dhandapani V."/>
            <person name="Marshall H."/>
            <person name="Kissane S."/>
            <person name="Cuenca-Cambronero M."/>
            <person name="Asole G."/>
            <person name="Calvet F."/>
            <person name="Ruiz-Romero M."/>
            <person name="Marangio P."/>
            <person name="Guigo R."/>
            <person name="Rago D."/>
            <person name="Mirbahai L."/>
            <person name="Eastwood N."/>
            <person name="Colbourne J.K."/>
            <person name="Zhou J."/>
            <person name="Mallon E."/>
            <person name="Orsini L."/>
        </authorList>
    </citation>
    <scope>NUCLEOTIDE SEQUENCE [LARGE SCALE GENOMIC DNA]</scope>
    <source>
        <strain evidence="9">LRV0_1</strain>
    </source>
</reference>
<feature type="compositionally biased region" description="Low complexity" evidence="8">
    <location>
        <begin position="15"/>
        <end position="29"/>
    </location>
</feature>
<dbReference type="InterPro" id="IPR050746">
    <property type="entry name" value="DAACS"/>
</dbReference>
<comment type="caution">
    <text evidence="9">The sequence shown here is derived from an EMBL/GenBank/DDBJ whole genome shotgun (WGS) entry which is preliminary data.</text>
</comment>
<sequence>MTKVTSERNETRQIAGAASWSAGAAADDGATTKVTVEDETRSRPAALAERYMSVVRDSCGAARQCAARTWQRCNSTIAQAVASASSKGRREEQRSRSSSPETGAGSATKGRPLFAKPISRALEMSVTTKVVGCLRSNVLTILNITGVFSGVVLALVLRASREEKWTQREIIYVGFVGDLFLRMLKCLILPLIISSMISAVGSLDLSVSGRIGTRAIVYYMTTTVSAVILGIILVLIIHPGEGSDKGIVRGGSIRHVTTADMLMDLIRNLFPPNLVQACTAQVSNKKSFKRLDFF</sequence>
<evidence type="ECO:0000256" key="4">
    <source>
        <dbReference type="ARBA" id="ARBA00022692"/>
    </source>
</evidence>
<keyword evidence="7" id="KW-0769">Symport</keyword>
<proteinExistence type="inferred from homology"/>
<comment type="similarity">
    <text evidence="2 7">Belongs to the dicarboxylate/amino acid:cation symporter (DAACS) (TC 2.A.23) family.</text>
</comment>
<comment type="caution">
    <text evidence="7">Lacks conserved residue(s) required for the propagation of feature annotation.</text>
</comment>
<feature type="region of interest" description="Disordered" evidence="8">
    <location>
        <begin position="1"/>
        <end position="42"/>
    </location>
</feature>
<keyword evidence="10" id="KW-1185">Reference proteome</keyword>
<accession>A0ABR0AA05</accession>
<evidence type="ECO:0000256" key="6">
    <source>
        <dbReference type="ARBA" id="ARBA00023136"/>
    </source>
</evidence>
<dbReference type="PANTHER" id="PTHR11958">
    <property type="entry name" value="SODIUM/DICARBOXYLATE SYMPORTER-RELATED"/>
    <property type="match status" value="1"/>
</dbReference>
<dbReference type="Proteomes" id="UP001234178">
    <property type="component" value="Unassembled WGS sequence"/>
</dbReference>
<keyword evidence="6 7" id="KW-0472">Membrane</keyword>